<keyword evidence="4" id="KW-0031">Aminopeptidase</keyword>
<dbReference type="PROSITE" id="PS00639">
    <property type="entry name" value="THIOL_PROTEASE_HIS"/>
    <property type="match status" value="1"/>
</dbReference>
<reference evidence="6 7" key="1">
    <citation type="submission" date="2018-10" db="EMBL/GenBank/DDBJ databases">
        <title>Genomic Encyclopedia of Archaeal and Bacterial Type Strains, Phase II (KMG-II): from individual species to whole genera.</title>
        <authorList>
            <person name="Goeker M."/>
        </authorList>
    </citation>
    <scope>NUCLEOTIDE SEQUENCE [LARGE SCALE GENOMIC DNA]</scope>
    <source>
        <strain evidence="6 7">ATCC 29870</strain>
    </source>
</reference>
<dbReference type="PANTHER" id="PTHR10363:SF2">
    <property type="entry name" value="BLEOMYCIN HYDROLASE"/>
    <property type="match status" value="1"/>
</dbReference>
<evidence type="ECO:0000256" key="2">
    <source>
        <dbReference type="ARBA" id="ARBA00022801"/>
    </source>
</evidence>
<dbReference type="InterPro" id="IPR000169">
    <property type="entry name" value="Pept_cys_AS"/>
</dbReference>
<evidence type="ECO:0000313" key="6">
    <source>
        <dbReference type="EMBL" id="RMA77473.1"/>
    </source>
</evidence>
<dbReference type="InterPro" id="IPR004134">
    <property type="entry name" value="Peptidase_C1B"/>
</dbReference>
<dbReference type="Pfam" id="PF03051">
    <property type="entry name" value="Peptidase_C1_2"/>
    <property type="match status" value="1"/>
</dbReference>
<feature type="active site" evidence="5">
    <location>
        <position position="364"/>
    </location>
</feature>
<dbReference type="EMBL" id="REFI01000010">
    <property type="protein sequence ID" value="RMA77473.1"/>
    <property type="molecule type" value="Genomic_DNA"/>
</dbReference>
<gene>
    <name evidence="6" type="ORF">JN00_0519</name>
</gene>
<dbReference type="InterPro" id="IPR038765">
    <property type="entry name" value="Papain-like_cys_pep_sf"/>
</dbReference>
<dbReference type="GO" id="GO:0070005">
    <property type="term" value="F:cysteine-type aminopeptidase activity"/>
    <property type="evidence" value="ECO:0007669"/>
    <property type="project" value="InterPro"/>
</dbReference>
<evidence type="ECO:0000256" key="4">
    <source>
        <dbReference type="PIRNR" id="PIRNR005700"/>
    </source>
</evidence>
<dbReference type="Proteomes" id="UP000267246">
    <property type="component" value="Unassembled WGS sequence"/>
</dbReference>
<sequence>MNKIDEKLIKKFEQKYLKDTKNLVVENAIIKNGIRMASINNEAVKKHTFNFSNETKIGSITDQKFSGRCWIFAALNVCRSKIIEELNLESFEISQNYINFYDLLEKANVYLNFIDKHLQENKKILPDDRLFRLYNDVSVPDGGYWEFFVAIIEKYGVCPKEFMIETFESEKNHDLLTQLDWRMKAYAKKMEKAFKDNLDLDEIKKEALEDAYNILVKSLGHPPKTFTLEYYDKDKKFHRLDEMSPVEFYKKYVGETLKNKVDLIADPRDKFPKNRLLHSQYIKNVYEDDGVNAINISLQDMKQALINSIKDGNACWFGCDVSTFSHTKLGILDPSLYNYDLTLTKTPEFCKKDRFEMRASLISHAMNMVGVNLDKDGKALNWKVENSWGEEVGKKGIFSMSDEWFDEYNYQAIVDKKYLPKEVLDAFNKPVIELDPFDPII</sequence>
<feature type="active site" evidence="5">
    <location>
        <position position="69"/>
    </location>
</feature>
<keyword evidence="1 4" id="KW-0645">Protease</keyword>
<dbReference type="PROSITE" id="PS00139">
    <property type="entry name" value="THIOL_PROTEASE_CYS"/>
    <property type="match status" value="1"/>
</dbReference>
<evidence type="ECO:0000256" key="5">
    <source>
        <dbReference type="PIRSR" id="PIRSR005700-1"/>
    </source>
</evidence>
<comment type="similarity">
    <text evidence="4">Belongs to the peptidase C1 family.</text>
</comment>
<dbReference type="PIRSF" id="PIRSF005700">
    <property type="entry name" value="PepC"/>
    <property type="match status" value="1"/>
</dbReference>
<dbReference type="GO" id="GO:0006508">
    <property type="term" value="P:proteolysis"/>
    <property type="evidence" value="ECO:0007669"/>
    <property type="project" value="UniProtKB-KW"/>
</dbReference>
<feature type="active site" evidence="5">
    <location>
        <position position="386"/>
    </location>
</feature>
<dbReference type="GO" id="GO:0043418">
    <property type="term" value="P:homocysteine catabolic process"/>
    <property type="evidence" value="ECO:0007669"/>
    <property type="project" value="TreeGrafter"/>
</dbReference>
<dbReference type="GO" id="GO:0009636">
    <property type="term" value="P:response to toxic substance"/>
    <property type="evidence" value="ECO:0007669"/>
    <property type="project" value="TreeGrafter"/>
</dbReference>
<organism evidence="6 7">
    <name type="scientific">Metamycoplasma subdolum</name>
    <dbReference type="NCBI Taxonomy" id="92407"/>
    <lineage>
        <taxon>Bacteria</taxon>
        <taxon>Bacillati</taxon>
        <taxon>Mycoplasmatota</taxon>
        <taxon>Mycoplasmoidales</taxon>
        <taxon>Metamycoplasmataceae</taxon>
        <taxon>Metamycoplasma</taxon>
    </lineage>
</organism>
<dbReference type="Gene3D" id="3.90.70.10">
    <property type="entry name" value="Cysteine proteinases"/>
    <property type="match status" value="1"/>
</dbReference>
<dbReference type="GO" id="GO:0005737">
    <property type="term" value="C:cytoplasm"/>
    <property type="evidence" value="ECO:0007669"/>
    <property type="project" value="TreeGrafter"/>
</dbReference>
<dbReference type="SUPFAM" id="SSF54001">
    <property type="entry name" value="Cysteine proteinases"/>
    <property type="match status" value="1"/>
</dbReference>
<accession>A0A3L9ZXN3</accession>
<proteinExistence type="inferred from homology"/>
<dbReference type="OrthoDB" id="1111399at2"/>
<keyword evidence="2 4" id="KW-0378">Hydrolase</keyword>
<keyword evidence="3 4" id="KW-0788">Thiol protease</keyword>
<evidence type="ECO:0000256" key="1">
    <source>
        <dbReference type="ARBA" id="ARBA00022670"/>
    </source>
</evidence>
<evidence type="ECO:0000313" key="7">
    <source>
        <dbReference type="Proteomes" id="UP000267246"/>
    </source>
</evidence>
<evidence type="ECO:0000256" key="3">
    <source>
        <dbReference type="ARBA" id="ARBA00022807"/>
    </source>
</evidence>
<dbReference type="InterPro" id="IPR025660">
    <property type="entry name" value="Pept_his_AS"/>
</dbReference>
<name>A0A3L9ZXN3_9BACT</name>
<comment type="caution">
    <text evidence="6">The sequence shown here is derived from an EMBL/GenBank/DDBJ whole genome shotgun (WGS) entry which is preliminary data.</text>
</comment>
<dbReference type="AlphaFoldDB" id="A0A3L9ZXN3"/>
<dbReference type="PANTHER" id="PTHR10363">
    <property type="entry name" value="BLEOMYCIN HYDROLASE"/>
    <property type="match status" value="1"/>
</dbReference>
<keyword evidence="7" id="KW-1185">Reference proteome</keyword>
<dbReference type="RefSeq" id="WP_121940964.1">
    <property type="nucleotide sequence ID" value="NZ_CP137846.1"/>
</dbReference>
<protein>
    <recommendedName>
        <fullName evidence="4">Aminopeptidase</fullName>
    </recommendedName>
</protein>